<organism evidence="3 4">
    <name type="scientific">Staphylotrichum tortipilum</name>
    <dbReference type="NCBI Taxonomy" id="2831512"/>
    <lineage>
        <taxon>Eukaryota</taxon>
        <taxon>Fungi</taxon>
        <taxon>Dikarya</taxon>
        <taxon>Ascomycota</taxon>
        <taxon>Pezizomycotina</taxon>
        <taxon>Sordariomycetes</taxon>
        <taxon>Sordariomycetidae</taxon>
        <taxon>Sordariales</taxon>
        <taxon>Chaetomiaceae</taxon>
        <taxon>Staphylotrichum</taxon>
    </lineage>
</organism>
<sequence length="108" mass="11599">MISVDLDPLNIAPVKNLTKPTLNIQPREPARPNQQADNALPIITYRADANSQQPIEPHHNPAPDPGQVAPRSTTPKEDGTRNPASANRAIAGMGAALVSVMLVFFVFL</sequence>
<dbReference type="EMBL" id="MU856085">
    <property type="protein sequence ID" value="KAK3897719.1"/>
    <property type="molecule type" value="Genomic_DNA"/>
</dbReference>
<dbReference type="AlphaFoldDB" id="A0AAN6MCP1"/>
<feature type="transmembrane region" description="Helical" evidence="2">
    <location>
        <begin position="89"/>
        <end position="107"/>
    </location>
</feature>
<dbReference type="Proteomes" id="UP001303889">
    <property type="component" value="Unassembled WGS sequence"/>
</dbReference>
<keyword evidence="2" id="KW-0472">Membrane</keyword>
<gene>
    <name evidence="3" type="ORF">C8A05DRAFT_38706</name>
</gene>
<evidence type="ECO:0000256" key="1">
    <source>
        <dbReference type="SAM" id="MobiDB-lite"/>
    </source>
</evidence>
<reference evidence="3" key="1">
    <citation type="journal article" date="2023" name="Mol. Phylogenet. Evol.">
        <title>Genome-scale phylogeny and comparative genomics of the fungal order Sordariales.</title>
        <authorList>
            <person name="Hensen N."/>
            <person name="Bonometti L."/>
            <person name="Westerberg I."/>
            <person name="Brannstrom I.O."/>
            <person name="Guillou S."/>
            <person name="Cros-Aarteil S."/>
            <person name="Calhoun S."/>
            <person name="Haridas S."/>
            <person name="Kuo A."/>
            <person name="Mondo S."/>
            <person name="Pangilinan J."/>
            <person name="Riley R."/>
            <person name="LaButti K."/>
            <person name="Andreopoulos B."/>
            <person name="Lipzen A."/>
            <person name="Chen C."/>
            <person name="Yan M."/>
            <person name="Daum C."/>
            <person name="Ng V."/>
            <person name="Clum A."/>
            <person name="Steindorff A."/>
            <person name="Ohm R.A."/>
            <person name="Martin F."/>
            <person name="Silar P."/>
            <person name="Natvig D.O."/>
            <person name="Lalanne C."/>
            <person name="Gautier V."/>
            <person name="Ament-Velasquez S.L."/>
            <person name="Kruys A."/>
            <person name="Hutchinson M.I."/>
            <person name="Powell A.J."/>
            <person name="Barry K."/>
            <person name="Miller A.N."/>
            <person name="Grigoriev I.V."/>
            <person name="Debuchy R."/>
            <person name="Gladieux P."/>
            <person name="Hiltunen Thoren M."/>
            <person name="Johannesson H."/>
        </authorList>
    </citation>
    <scope>NUCLEOTIDE SEQUENCE</scope>
    <source>
        <strain evidence="3">CBS 103.79</strain>
    </source>
</reference>
<keyword evidence="2" id="KW-1133">Transmembrane helix</keyword>
<keyword evidence="2" id="KW-0812">Transmembrane</keyword>
<comment type="caution">
    <text evidence="3">The sequence shown here is derived from an EMBL/GenBank/DDBJ whole genome shotgun (WGS) entry which is preliminary data.</text>
</comment>
<feature type="region of interest" description="Disordered" evidence="1">
    <location>
        <begin position="19"/>
        <end position="85"/>
    </location>
</feature>
<proteinExistence type="predicted"/>
<evidence type="ECO:0000256" key="2">
    <source>
        <dbReference type="SAM" id="Phobius"/>
    </source>
</evidence>
<protein>
    <submittedName>
        <fullName evidence="3">Uncharacterized protein</fullName>
    </submittedName>
</protein>
<reference evidence="3" key="2">
    <citation type="submission" date="2023-05" db="EMBL/GenBank/DDBJ databases">
        <authorList>
            <consortium name="Lawrence Berkeley National Laboratory"/>
            <person name="Steindorff A."/>
            <person name="Hensen N."/>
            <person name="Bonometti L."/>
            <person name="Westerberg I."/>
            <person name="Brannstrom I.O."/>
            <person name="Guillou S."/>
            <person name="Cros-Aarteil S."/>
            <person name="Calhoun S."/>
            <person name="Haridas S."/>
            <person name="Kuo A."/>
            <person name="Mondo S."/>
            <person name="Pangilinan J."/>
            <person name="Riley R."/>
            <person name="Labutti K."/>
            <person name="Andreopoulos B."/>
            <person name="Lipzen A."/>
            <person name="Chen C."/>
            <person name="Yanf M."/>
            <person name="Daum C."/>
            <person name="Ng V."/>
            <person name="Clum A."/>
            <person name="Ohm R."/>
            <person name="Martin F."/>
            <person name="Silar P."/>
            <person name="Natvig D."/>
            <person name="Lalanne C."/>
            <person name="Gautier V."/>
            <person name="Ament-Velasquez S.L."/>
            <person name="Kruys A."/>
            <person name="Hutchinson M.I."/>
            <person name="Powell A.J."/>
            <person name="Barry K."/>
            <person name="Miller A.N."/>
            <person name="Grigoriev I.V."/>
            <person name="Debuchy R."/>
            <person name="Gladieux P."/>
            <person name="Thoren M.H."/>
            <person name="Johannesson H."/>
        </authorList>
    </citation>
    <scope>NUCLEOTIDE SEQUENCE</scope>
    <source>
        <strain evidence="3">CBS 103.79</strain>
    </source>
</reference>
<name>A0AAN6MCP1_9PEZI</name>
<accession>A0AAN6MCP1</accession>
<evidence type="ECO:0000313" key="3">
    <source>
        <dbReference type="EMBL" id="KAK3897719.1"/>
    </source>
</evidence>
<evidence type="ECO:0000313" key="4">
    <source>
        <dbReference type="Proteomes" id="UP001303889"/>
    </source>
</evidence>
<keyword evidence="4" id="KW-1185">Reference proteome</keyword>